<evidence type="ECO:0000256" key="7">
    <source>
        <dbReference type="SAM" id="SignalP"/>
    </source>
</evidence>
<dbReference type="PROSITE" id="PS00775">
    <property type="entry name" value="GLYCOSYL_HYDROL_F3"/>
    <property type="match status" value="1"/>
</dbReference>
<sequence>MKIILFVLVLLQISISSARTNKCELISNDNIQLTENKLTQSRKLCNPSEFPMNNIRQISITGRLVDYTTNCQKSINNATIEIIYVHLNRRYKCSKLHYPNVYGSFNSSNLKIHSDEEIFIRITAPGYEIVDKKIEIPLSYQQFNEINFYWQIGLTTAKIQTESTQNQRMKSIVDDLLAEMTLGEKIGQLNLEGFSFNDDGPIITDDQRRKISRGEIGAVLNIFTPKAIRPLQELAINSSRLKVPFMFGLDVIHGYKTIFPVPLAMSSTWNITLIQQSARIAVREATADAINWVFSPMVDIAHDPRWGRIMEGSGEDPWLGSQVAAAMVRGYQGGNLSDVDTVMACFKHFGLYGAAEGGRDYNTVDMSPIGMYEFYLPPYRAAVEAGAESVMTSFNDINGIPSTANQWLLNDLLRQQWNFTGFVVTDAGSIGELIRHGLGDLQEVSAHLPRTNVPASGSERNLPEIPLFRGYSGWFQLAPKGSNRKTKESGSGIPIEISRTVLVNSSCFPTGTYWKIVRSEWKSPKISGSESCFHEMTGIFWFRPEPAQIFRPGILQHRKISILLNK</sequence>
<gene>
    <name evidence="10" type="ORF">EDS130_LOCUS26981</name>
    <name evidence="9" type="ORF">XAT740_LOCUS24150</name>
</gene>
<comment type="catalytic activity">
    <reaction evidence="1">
        <text>Hydrolysis of terminal, non-reducing beta-D-glucosyl residues with release of beta-D-glucose.</text>
        <dbReference type="EC" id="3.2.1.21"/>
    </reaction>
</comment>
<dbReference type="EMBL" id="CAJNOJ010000167">
    <property type="protein sequence ID" value="CAF1231978.1"/>
    <property type="molecule type" value="Genomic_DNA"/>
</dbReference>
<evidence type="ECO:0000313" key="9">
    <source>
        <dbReference type="EMBL" id="CAF1210193.1"/>
    </source>
</evidence>
<dbReference type="Proteomes" id="UP000663828">
    <property type="component" value="Unassembled WGS sequence"/>
</dbReference>
<dbReference type="InterPro" id="IPR017853">
    <property type="entry name" value="GH"/>
</dbReference>
<evidence type="ECO:0000313" key="11">
    <source>
        <dbReference type="Proteomes" id="UP000663828"/>
    </source>
</evidence>
<keyword evidence="6" id="KW-0326">Glycosidase</keyword>
<dbReference type="PRINTS" id="PR00133">
    <property type="entry name" value="GLHYDRLASE3"/>
</dbReference>
<dbReference type="GO" id="GO:0008422">
    <property type="term" value="F:beta-glucosidase activity"/>
    <property type="evidence" value="ECO:0007669"/>
    <property type="project" value="UniProtKB-EC"/>
</dbReference>
<evidence type="ECO:0000313" key="10">
    <source>
        <dbReference type="EMBL" id="CAF1231978.1"/>
    </source>
</evidence>
<accession>A0A814XEU1</accession>
<dbReference type="InterPro" id="IPR051915">
    <property type="entry name" value="Cellulose_Degrad_GH3"/>
</dbReference>
<evidence type="ECO:0000256" key="5">
    <source>
        <dbReference type="ARBA" id="ARBA00022801"/>
    </source>
</evidence>
<evidence type="ECO:0000256" key="6">
    <source>
        <dbReference type="ARBA" id="ARBA00023295"/>
    </source>
</evidence>
<feature type="signal peptide" evidence="7">
    <location>
        <begin position="1"/>
        <end position="18"/>
    </location>
</feature>
<dbReference type="SUPFAM" id="SSF51445">
    <property type="entry name" value="(Trans)glycosidases"/>
    <property type="match status" value="1"/>
</dbReference>
<dbReference type="InterPro" id="IPR019800">
    <property type="entry name" value="Glyco_hydro_3_AS"/>
</dbReference>
<name>A0A814XEU1_ADIRI</name>
<reference evidence="9" key="1">
    <citation type="submission" date="2021-02" db="EMBL/GenBank/DDBJ databases">
        <authorList>
            <person name="Nowell W R."/>
        </authorList>
    </citation>
    <scope>NUCLEOTIDE SEQUENCE</scope>
</reference>
<dbReference type="AlphaFoldDB" id="A0A814XEU1"/>
<evidence type="ECO:0000256" key="3">
    <source>
        <dbReference type="ARBA" id="ARBA00012744"/>
    </source>
</evidence>
<dbReference type="Gene3D" id="3.20.20.300">
    <property type="entry name" value="Glycoside hydrolase, family 3, N-terminal domain"/>
    <property type="match status" value="1"/>
</dbReference>
<dbReference type="InterPro" id="IPR036962">
    <property type="entry name" value="Glyco_hydro_3_N_sf"/>
</dbReference>
<keyword evidence="4 7" id="KW-0732">Signal</keyword>
<dbReference type="EC" id="3.2.1.21" evidence="3"/>
<organism evidence="9 11">
    <name type="scientific">Adineta ricciae</name>
    <name type="common">Rotifer</name>
    <dbReference type="NCBI Taxonomy" id="249248"/>
    <lineage>
        <taxon>Eukaryota</taxon>
        <taxon>Metazoa</taxon>
        <taxon>Spiralia</taxon>
        <taxon>Gnathifera</taxon>
        <taxon>Rotifera</taxon>
        <taxon>Eurotatoria</taxon>
        <taxon>Bdelloidea</taxon>
        <taxon>Adinetida</taxon>
        <taxon>Adinetidae</taxon>
        <taxon>Adineta</taxon>
    </lineage>
</organism>
<evidence type="ECO:0000256" key="2">
    <source>
        <dbReference type="ARBA" id="ARBA00005336"/>
    </source>
</evidence>
<dbReference type="GO" id="GO:0009251">
    <property type="term" value="P:glucan catabolic process"/>
    <property type="evidence" value="ECO:0007669"/>
    <property type="project" value="TreeGrafter"/>
</dbReference>
<dbReference type="OrthoDB" id="47059at2759"/>
<comment type="caution">
    <text evidence="9">The sequence shown here is derived from an EMBL/GenBank/DDBJ whole genome shotgun (WGS) entry which is preliminary data.</text>
</comment>
<keyword evidence="11" id="KW-1185">Reference proteome</keyword>
<evidence type="ECO:0000256" key="1">
    <source>
        <dbReference type="ARBA" id="ARBA00000448"/>
    </source>
</evidence>
<dbReference type="Pfam" id="PF00933">
    <property type="entry name" value="Glyco_hydro_3"/>
    <property type="match status" value="1"/>
</dbReference>
<feature type="domain" description="Glycoside hydrolase family 3 N-terminal" evidence="8">
    <location>
        <begin position="181"/>
        <end position="438"/>
    </location>
</feature>
<comment type="similarity">
    <text evidence="2">Belongs to the glycosyl hydrolase 3 family.</text>
</comment>
<proteinExistence type="inferred from homology"/>
<dbReference type="InterPro" id="IPR001764">
    <property type="entry name" value="Glyco_hydro_3_N"/>
</dbReference>
<feature type="chain" id="PRO_5035603637" description="beta-glucosidase" evidence="7">
    <location>
        <begin position="19"/>
        <end position="566"/>
    </location>
</feature>
<dbReference type="Proteomes" id="UP000663852">
    <property type="component" value="Unassembled WGS sequence"/>
</dbReference>
<dbReference type="PANTHER" id="PTHR30620">
    <property type="entry name" value="PERIPLASMIC BETA-GLUCOSIDASE-RELATED"/>
    <property type="match status" value="1"/>
</dbReference>
<keyword evidence="5" id="KW-0378">Hydrolase</keyword>
<dbReference type="EMBL" id="CAJNOR010001854">
    <property type="protein sequence ID" value="CAF1210193.1"/>
    <property type="molecule type" value="Genomic_DNA"/>
</dbReference>
<dbReference type="PANTHER" id="PTHR30620:SF16">
    <property type="entry name" value="LYSOSOMAL BETA GLUCOSIDASE"/>
    <property type="match status" value="1"/>
</dbReference>
<evidence type="ECO:0000256" key="4">
    <source>
        <dbReference type="ARBA" id="ARBA00022729"/>
    </source>
</evidence>
<protein>
    <recommendedName>
        <fullName evidence="3">beta-glucosidase</fullName>
        <ecNumber evidence="3">3.2.1.21</ecNumber>
    </recommendedName>
</protein>
<evidence type="ECO:0000259" key="8">
    <source>
        <dbReference type="Pfam" id="PF00933"/>
    </source>
</evidence>